<gene>
    <name evidence="5" type="ORF">ACFQBT_13955</name>
</gene>
<dbReference type="Pfam" id="PF00534">
    <property type="entry name" value="Glycos_transf_1"/>
    <property type="match status" value="1"/>
</dbReference>
<protein>
    <submittedName>
        <fullName evidence="5">Glycosyltransferase family 4 protein</fullName>
        <ecNumber evidence="5">2.4.-.-</ecNumber>
    </submittedName>
</protein>
<evidence type="ECO:0000313" key="5">
    <source>
        <dbReference type="EMBL" id="MFC6714856.1"/>
    </source>
</evidence>
<evidence type="ECO:0000256" key="1">
    <source>
        <dbReference type="ARBA" id="ARBA00022676"/>
    </source>
</evidence>
<dbReference type="InterPro" id="IPR001296">
    <property type="entry name" value="Glyco_trans_1"/>
</dbReference>
<name>A0ABW2AV27_9MICO</name>
<dbReference type="Pfam" id="PF13439">
    <property type="entry name" value="Glyco_transf_4"/>
    <property type="match status" value="1"/>
</dbReference>
<feature type="domain" description="Glycosyltransferase subfamily 4-like N-terminal" evidence="4">
    <location>
        <begin position="14"/>
        <end position="151"/>
    </location>
</feature>
<dbReference type="PANTHER" id="PTHR12526">
    <property type="entry name" value="GLYCOSYLTRANSFERASE"/>
    <property type="match status" value="1"/>
</dbReference>
<dbReference type="RefSeq" id="WP_377823546.1">
    <property type="nucleotide sequence ID" value="NZ_JBHSWJ010000002.1"/>
</dbReference>
<comment type="caution">
    <text evidence="5">The sequence shown here is derived from an EMBL/GenBank/DDBJ whole genome shotgun (WGS) entry which is preliminary data.</text>
</comment>
<reference evidence="6" key="1">
    <citation type="journal article" date="2019" name="Int. J. Syst. Evol. Microbiol.">
        <title>The Global Catalogue of Microorganisms (GCM) 10K type strain sequencing project: providing services to taxonomists for standard genome sequencing and annotation.</title>
        <authorList>
            <consortium name="The Broad Institute Genomics Platform"/>
            <consortium name="The Broad Institute Genome Sequencing Center for Infectious Disease"/>
            <person name="Wu L."/>
            <person name="Ma J."/>
        </authorList>
    </citation>
    <scope>NUCLEOTIDE SEQUENCE [LARGE SCALE GENOMIC DNA]</scope>
    <source>
        <strain evidence="6">NBRC 106593</strain>
    </source>
</reference>
<keyword evidence="2 5" id="KW-0808">Transferase</keyword>
<keyword evidence="6" id="KW-1185">Reference proteome</keyword>
<dbReference type="EC" id="2.4.-.-" evidence="5"/>
<dbReference type="InterPro" id="IPR028098">
    <property type="entry name" value="Glyco_trans_4-like_N"/>
</dbReference>
<evidence type="ECO:0000313" key="6">
    <source>
        <dbReference type="Proteomes" id="UP001596356"/>
    </source>
</evidence>
<evidence type="ECO:0000256" key="2">
    <source>
        <dbReference type="ARBA" id="ARBA00022679"/>
    </source>
</evidence>
<dbReference type="Proteomes" id="UP001596356">
    <property type="component" value="Unassembled WGS sequence"/>
</dbReference>
<accession>A0ABW2AV27</accession>
<evidence type="ECO:0000259" key="3">
    <source>
        <dbReference type="Pfam" id="PF00534"/>
    </source>
</evidence>
<evidence type="ECO:0000259" key="4">
    <source>
        <dbReference type="Pfam" id="PF13439"/>
    </source>
</evidence>
<feature type="domain" description="Glycosyl transferase family 1" evidence="3">
    <location>
        <begin position="157"/>
        <end position="305"/>
    </location>
</feature>
<keyword evidence="1 5" id="KW-0328">Glycosyltransferase</keyword>
<dbReference type="CDD" id="cd03801">
    <property type="entry name" value="GT4_PimA-like"/>
    <property type="match status" value="1"/>
</dbReference>
<dbReference type="SUPFAM" id="SSF53756">
    <property type="entry name" value="UDP-Glycosyltransferase/glycogen phosphorylase"/>
    <property type="match status" value="1"/>
</dbReference>
<sequence>MKVVHVVRSGGFAGVEAHILALAPALSDLGVDVRVIGGDPGRMSQPLQDRGIAHYPATSVPEVVRRLAHLRDWHPDLVHSHMTAAELGALPGYPVLRAPLVTTRHFAGLRGRGGPWQRPYRLLDRVATQVSVSRAVAEAIDTPSTVIHPGVTPPPPARERSRTILIAQRLDAEKDTAVGVEAFRRSRLAERGWRLLIAGRGAQEPALRSLPDEAVEVLGYRTDVRDLMARASILLATSAFEHFGISVVEAMAAGTPVVATARAGHLETVGALSPETLFAPGDSAGAAAILADLADDPPRRARLGETLHRDYLARFTVHECAQRHLALYEDLVR</sequence>
<dbReference type="Gene3D" id="3.40.50.2000">
    <property type="entry name" value="Glycogen Phosphorylase B"/>
    <property type="match status" value="2"/>
</dbReference>
<dbReference type="GO" id="GO:0016757">
    <property type="term" value="F:glycosyltransferase activity"/>
    <property type="evidence" value="ECO:0007669"/>
    <property type="project" value="UniProtKB-KW"/>
</dbReference>
<proteinExistence type="predicted"/>
<organism evidence="5 6">
    <name type="scientific">Branchiibius cervicis</name>
    <dbReference type="NCBI Taxonomy" id="908252"/>
    <lineage>
        <taxon>Bacteria</taxon>
        <taxon>Bacillati</taxon>
        <taxon>Actinomycetota</taxon>
        <taxon>Actinomycetes</taxon>
        <taxon>Micrococcales</taxon>
        <taxon>Dermacoccaceae</taxon>
        <taxon>Branchiibius</taxon>
    </lineage>
</organism>
<dbReference type="EMBL" id="JBHSWJ010000002">
    <property type="protein sequence ID" value="MFC6714856.1"/>
    <property type="molecule type" value="Genomic_DNA"/>
</dbReference>